<sequence length="78" mass="9241">MKTNNLTTKRFVIRKSLLGTNTVITFTNKKDITFTYDHDEIYSTYQEKFESMSCFQNYKSYTNSNTVPKFCRELSTVK</sequence>
<gene>
    <name evidence="1" type="ORF">S01H1_18435</name>
</gene>
<comment type="caution">
    <text evidence="1">The sequence shown here is derived from an EMBL/GenBank/DDBJ whole genome shotgun (WGS) entry which is preliminary data.</text>
</comment>
<organism evidence="1">
    <name type="scientific">marine sediment metagenome</name>
    <dbReference type="NCBI Taxonomy" id="412755"/>
    <lineage>
        <taxon>unclassified sequences</taxon>
        <taxon>metagenomes</taxon>
        <taxon>ecological metagenomes</taxon>
    </lineage>
</organism>
<protein>
    <submittedName>
        <fullName evidence="1">Uncharacterized protein</fullName>
    </submittedName>
</protein>
<dbReference type="AlphaFoldDB" id="X0SXB0"/>
<dbReference type="EMBL" id="BARS01009855">
    <property type="protein sequence ID" value="GAF80537.1"/>
    <property type="molecule type" value="Genomic_DNA"/>
</dbReference>
<evidence type="ECO:0000313" key="1">
    <source>
        <dbReference type="EMBL" id="GAF80537.1"/>
    </source>
</evidence>
<reference evidence="1" key="1">
    <citation type="journal article" date="2014" name="Front. Microbiol.">
        <title>High frequency of phylogenetically diverse reductive dehalogenase-homologous genes in deep subseafloor sedimentary metagenomes.</title>
        <authorList>
            <person name="Kawai M."/>
            <person name="Futagami T."/>
            <person name="Toyoda A."/>
            <person name="Takaki Y."/>
            <person name="Nishi S."/>
            <person name="Hori S."/>
            <person name="Arai W."/>
            <person name="Tsubouchi T."/>
            <person name="Morono Y."/>
            <person name="Uchiyama I."/>
            <person name="Ito T."/>
            <person name="Fujiyama A."/>
            <person name="Inagaki F."/>
            <person name="Takami H."/>
        </authorList>
    </citation>
    <scope>NUCLEOTIDE SEQUENCE</scope>
    <source>
        <strain evidence="1">Expedition CK06-06</strain>
    </source>
</reference>
<proteinExistence type="predicted"/>
<accession>X0SXB0</accession>
<name>X0SXB0_9ZZZZ</name>